<dbReference type="OrthoDB" id="9771846at2"/>
<gene>
    <name evidence="1" type="ORF">SAMN05216202_2812</name>
</gene>
<sequence>MKILLVPVCYNAYEDAGRFLASVDLAYRACPGLVLDVVLADNSTISPIKDFSSSDYAYSFKHLKNENVGYFPAFNKALASQPQGVESYDFVVVCNVDLVVAEDFFQTLLAHPLGNETGLIAPGIFSDKDGRDLNPKMMSRPTARKINFMRMVCSNIVLFRWYHKLVRMRELARSREQRRDRGLTSATPTAAAVESPMYGAHGSFMIFTRRYFAKGADVAYPRFLFGEEGFVAEQLRRHGLSIEHVPGVRVFDKEHASTSQVKLDFICAEHKKSYDYFYTHFLRNRS</sequence>
<dbReference type="RefSeq" id="WP_084378143.1">
    <property type="nucleotide sequence ID" value="NZ_LS483433.1"/>
</dbReference>
<dbReference type="AlphaFoldDB" id="A0A1H2N1D4"/>
<dbReference type="Gene3D" id="3.90.550.10">
    <property type="entry name" value="Spore Coat Polysaccharide Biosynthesis Protein SpsA, Chain A"/>
    <property type="match status" value="1"/>
</dbReference>
<dbReference type="InterPro" id="IPR029044">
    <property type="entry name" value="Nucleotide-diphossugar_trans"/>
</dbReference>
<evidence type="ECO:0000313" key="1">
    <source>
        <dbReference type="EMBL" id="SDU99329.1"/>
    </source>
</evidence>
<name>A0A1H2N1D4_9PSED</name>
<keyword evidence="1" id="KW-0808">Transferase</keyword>
<dbReference type="Proteomes" id="UP000198600">
    <property type="component" value="Chromosome I"/>
</dbReference>
<dbReference type="STRING" id="46679.SAMN05216202_2812"/>
<reference evidence="2" key="1">
    <citation type="submission" date="2016-10" db="EMBL/GenBank/DDBJ databases">
        <authorList>
            <person name="Varghese N."/>
            <person name="Submissions S."/>
        </authorList>
    </citation>
    <scope>NUCLEOTIDE SEQUENCE [LARGE SCALE GENOMIC DNA]</scope>
    <source>
        <strain evidence="2">LMG 2223</strain>
    </source>
</reference>
<protein>
    <submittedName>
        <fullName evidence="1">Glycosyltransferase, GT2 family</fullName>
    </submittedName>
</protein>
<proteinExistence type="predicted"/>
<dbReference type="EMBL" id="LT629802">
    <property type="protein sequence ID" value="SDU99329.1"/>
    <property type="molecule type" value="Genomic_DNA"/>
</dbReference>
<accession>A0A1H2N1D4</accession>
<organism evidence="1 2">
    <name type="scientific">Pseudomonas mucidolens</name>
    <dbReference type="NCBI Taxonomy" id="46679"/>
    <lineage>
        <taxon>Bacteria</taxon>
        <taxon>Pseudomonadati</taxon>
        <taxon>Pseudomonadota</taxon>
        <taxon>Gammaproteobacteria</taxon>
        <taxon>Pseudomonadales</taxon>
        <taxon>Pseudomonadaceae</taxon>
        <taxon>Pseudomonas</taxon>
    </lineage>
</organism>
<keyword evidence="2" id="KW-1185">Reference proteome</keyword>
<dbReference type="SUPFAM" id="SSF53448">
    <property type="entry name" value="Nucleotide-diphospho-sugar transferases"/>
    <property type="match status" value="1"/>
</dbReference>
<evidence type="ECO:0000313" key="2">
    <source>
        <dbReference type="Proteomes" id="UP000198600"/>
    </source>
</evidence>
<dbReference type="GO" id="GO:0016740">
    <property type="term" value="F:transferase activity"/>
    <property type="evidence" value="ECO:0007669"/>
    <property type="project" value="UniProtKB-KW"/>
</dbReference>